<keyword evidence="6" id="KW-1003">Cell membrane</keyword>
<keyword evidence="3 6" id="KW-0133">Cell shape</keyword>
<name>A0A6J4S130_9ACTN</name>
<evidence type="ECO:0000256" key="4">
    <source>
        <dbReference type="ARBA" id="ARBA00022989"/>
    </source>
</evidence>
<dbReference type="GO" id="GO:0032153">
    <property type="term" value="C:cell division site"/>
    <property type="evidence" value="ECO:0007669"/>
    <property type="project" value="TreeGrafter"/>
</dbReference>
<feature type="transmembrane region" description="Helical" evidence="6">
    <location>
        <begin position="353"/>
        <end position="372"/>
    </location>
</feature>
<feature type="transmembrane region" description="Helical" evidence="6">
    <location>
        <begin position="56"/>
        <end position="79"/>
    </location>
</feature>
<dbReference type="InterPro" id="IPR001182">
    <property type="entry name" value="FtsW/RodA"/>
</dbReference>
<comment type="similarity">
    <text evidence="6">Belongs to the SEDS family. MrdB/RodA subfamily.</text>
</comment>
<dbReference type="NCBIfam" id="TIGR02210">
    <property type="entry name" value="rodA_shape"/>
    <property type="match status" value="1"/>
</dbReference>
<evidence type="ECO:0000256" key="5">
    <source>
        <dbReference type="ARBA" id="ARBA00023136"/>
    </source>
</evidence>
<keyword evidence="6" id="KW-0808">Transferase</keyword>
<keyword evidence="2 6" id="KW-0812">Transmembrane</keyword>
<dbReference type="EMBL" id="CADCVM010000181">
    <property type="protein sequence ID" value="CAA9487037.1"/>
    <property type="molecule type" value="Genomic_DNA"/>
</dbReference>
<gene>
    <name evidence="6" type="primary">rodA</name>
    <name evidence="7" type="ORF">AVDCRST_MAG05-1647</name>
</gene>
<keyword evidence="4 6" id="KW-1133">Transmembrane helix</keyword>
<dbReference type="GO" id="GO:0008360">
    <property type="term" value="P:regulation of cell shape"/>
    <property type="evidence" value="ECO:0007669"/>
    <property type="project" value="UniProtKB-KW"/>
</dbReference>
<feature type="transmembrane region" description="Helical" evidence="6">
    <location>
        <begin position="91"/>
        <end position="116"/>
    </location>
</feature>
<comment type="pathway">
    <text evidence="6">Cell wall biogenesis; peptidoglycan biosynthesis.</text>
</comment>
<evidence type="ECO:0000256" key="2">
    <source>
        <dbReference type="ARBA" id="ARBA00022692"/>
    </source>
</evidence>
<protein>
    <recommendedName>
        <fullName evidence="6">Peptidoglycan glycosyltransferase RodA</fullName>
        <shortName evidence="6">PGT</shortName>
        <ecNumber evidence="6">2.4.99.28</ecNumber>
    </recommendedName>
    <alternativeName>
        <fullName evidence="6">Cell elongation protein RodA</fullName>
    </alternativeName>
    <alternativeName>
        <fullName evidence="6">Cell wall polymerase</fullName>
    </alternativeName>
    <alternativeName>
        <fullName evidence="6">Peptidoglycan polymerase</fullName>
        <shortName evidence="6">PG polymerase</shortName>
    </alternativeName>
</protein>
<keyword evidence="6" id="KW-0961">Cell wall biogenesis/degradation</keyword>
<dbReference type="Pfam" id="PF01098">
    <property type="entry name" value="FTSW_RODA_SPOVE"/>
    <property type="match status" value="1"/>
</dbReference>
<keyword evidence="6" id="KW-0328">Glycosyltransferase</keyword>
<keyword evidence="6" id="KW-0573">Peptidoglycan synthesis</keyword>
<dbReference type="GO" id="GO:0071555">
    <property type="term" value="P:cell wall organization"/>
    <property type="evidence" value="ECO:0007669"/>
    <property type="project" value="UniProtKB-KW"/>
</dbReference>
<comment type="function">
    <text evidence="6">Peptidoglycan polymerase that is essential for cell wall elongation.</text>
</comment>
<feature type="transmembrane region" description="Helical" evidence="6">
    <location>
        <begin position="174"/>
        <end position="191"/>
    </location>
</feature>
<comment type="subcellular location">
    <subcellularLocation>
        <location evidence="6">Cell membrane</location>
        <topology evidence="6">Multi-pass membrane protein</topology>
    </subcellularLocation>
    <subcellularLocation>
        <location evidence="1">Membrane</location>
        <topology evidence="1">Multi-pass membrane protein</topology>
    </subcellularLocation>
</comment>
<feature type="transmembrane region" description="Helical" evidence="6">
    <location>
        <begin position="316"/>
        <end position="341"/>
    </location>
</feature>
<evidence type="ECO:0000256" key="6">
    <source>
        <dbReference type="HAMAP-Rule" id="MF_02079"/>
    </source>
</evidence>
<dbReference type="GO" id="GO:0009252">
    <property type="term" value="P:peptidoglycan biosynthetic process"/>
    <property type="evidence" value="ECO:0007669"/>
    <property type="project" value="UniProtKB-UniRule"/>
</dbReference>
<dbReference type="PANTHER" id="PTHR30474">
    <property type="entry name" value="CELL CYCLE PROTEIN"/>
    <property type="match status" value="1"/>
</dbReference>
<feature type="transmembrane region" description="Helical" evidence="6">
    <location>
        <begin position="198"/>
        <end position="216"/>
    </location>
</feature>
<evidence type="ECO:0000313" key="7">
    <source>
        <dbReference type="EMBL" id="CAA9487037.1"/>
    </source>
</evidence>
<accession>A0A6J4S130</accession>
<dbReference type="GO" id="GO:0015648">
    <property type="term" value="F:lipid-linked peptidoglycan transporter activity"/>
    <property type="evidence" value="ECO:0007669"/>
    <property type="project" value="TreeGrafter"/>
</dbReference>
<dbReference type="InterPro" id="IPR011923">
    <property type="entry name" value="RodA/MrdB"/>
</dbReference>
<dbReference type="GO" id="GO:0008955">
    <property type="term" value="F:peptidoglycan glycosyltransferase activity"/>
    <property type="evidence" value="ECO:0007669"/>
    <property type="project" value="UniProtKB-UniRule"/>
</dbReference>
<keyword evidence="5 6" id="KW-0472">Membrane</keyword>
<organism evidence="7">
    <name type="scientific">uncultured Rubrobacteraceae bacterium</name>
    <dbReference type="NCBI Taxonomy" id="349277"/>
    <lineage>
        <taxon>Bacteria</taxon>
        <taxon>Bacillati</taxon>
        <taxon>Actinomycetota</taxon>
        <taxon>Rubrobacteria</taxon>
        <taxon>Rubrobacterales</taxon>
        <taxon>Rubrobacteraceae</taxon>
        <taxon>environmental samples</taxon>
    </lineage>
</organism>
<dbReference type="AlphaFoldDB" id="A0A6J4S130"/>
<feature type="transmembrane region" description="Helical" evidence="6">
    <location>
        <begin position="29"/>
        <end position="50"/>
    </location>
</feature>
<dbReference type="EC" id="2.4.99.28" evidence="6"/>
<sequence>MSLTREDFLRREVRKTRKESPRLWRSMDVPLLLVSLALSGFGILAVYVAGTDTGEAYAATNQAIGFIIGFVAAIPLAIIDYRLWKRFLRPIYGLAIVMLLAVTLMGATANGATSWLDIGPVRVQPSEFAKPLVVIVLAGFFAEKAAGEHEVFLKALGIMAVPGLLVLVQPDLGTATVFGAVFLLMAYVAGARLIQLGGLVLAGVLSMVAGVKLGILEEYQVARLTSFMSQSEAGDLGYQVAQSKMAIGSGGITGKGFDATTLANLGFLPEHETDFIFSNLAERVGFVGSMLLILLFFVLIWRILHVATISRDRFGVLIAVGIGTMFLFHVLVNIGMTMGIMPVTGIPLPFISYGRSSLVVSVMSLGLLQSIAMRSRSEVSKTPKV</sequence>
<dbReference type="HAMAP" id="MF_02079">
    <property type="entry name" value="PGT_RodA"/>
    <property type="match status" value="1"/>
</dbReference>
<feature type="transmembrane region" description="Helical" evidence="6">
    <location>
        <begin position="284"/>
        <end position="304"/>
    </location>
</feature>
<dbReference type="GO" id="GO:0051301">
    <property type="term" value="P:cell division"/>
    <property type="evidence" value="ECO:0007669"/>
    <property type="project" value="InterPro"/>
</dbReference>
<dbReference type="PANTHER" id="PTHR30474:SF14">
    <property type="entry name" value="CELL CYCLE PROTEIN"/>
    <property type="match status" value="1"/>
</dbReference>
<reference evidence="7" key="1">
    <citation type="submission" date="2020-02" db="EMBL/GenBank/DDBJ databases">
        <authorList>
            <person name="Meier V. D."/>
        </authorList>
    </citation>
    <scope>NUCLEOTIDE SEQUENCE</scope>
    <source>
        <strain evidence="7">AVDCRST_MAG05</strain>
    </source>
</reference>
<dbReference type="GO" id="GO:0005886">
    <property type="term" value="C:plasma membrane"/>
    <property type="evidence" value="ECO:0007669"/>
    <property type="project" value="UniProtKB-SubCell"/>
</dbReference>
<dbReference type="UniPathway" id="UPA00219"/>
<evidence type="ECO:0000256" key="1">
    <source>
        <dbReference type="ARBA" id="ARBA00004141"/>
    </source>
</evidence>
<proteinExistence type="inferred from homology"/>
<comment type="catalytic activity">
    <reaction evidence="6">
        <text>[GlcNAc-(1-&gt;4)-Mur2Ac(oyl-L-Ala-gamma-D-Glu-L-Lys-D-Ala-D-Ala)](n)-di-trans,octa-cis-undecaprenyl diphosphate + beta-D-GlcNAc-(1-&gt;4)-Mur2Ac(oyl-L-Ala-gamma-D-Glu-L-Lys-D-Ala-D-Ala)-di-trans,octa-cis-undecaprenyl diphosphate = [GlcNAc-(1-&gt;4)-Mur2Ac(oyl-L-Ala-gamma-D-Glu-L-Lys-D-Ala-D-Ala)](n+1)-di-trans,octa-cis-undecaprenyl diphosphate + di-trans,octa-cis-undecaprenyl diphosphate + H(+)</text>
        <dbReference type="Rhea" id="RHEA:23708"/>
        <dbReference type="Rhea" id="RHEA-COMP:9602"/>
        <dbReference type="Rhea" id="RHEA-COMP:9603"/>
        <dbReference type="ChEBI" id="CHEBI:15378"/>
        <dbReference type="ChEBI" id="CHEBI:58405"/>
        <dbReference type="ChEBI" id="CHEBI:60033"/>
        <dbReference type="ChEBI" id="CHEBI:78435"/>
        <dbReference type="EC" id="2.4.99.28"/>
    </reaction>
</comment>
<evidence type="ECO:0000256" key="3">
    <source>
        <dbReference type="ARBA" id="ARBA00022960"/>
    </source>
</evidence>